<dbReference type="Proteomes" id="UP001227268">
    <property type="component" value="Unassembled WGS sequence"/>
</dbReference>
<reference evidence="1" key="1">
    <citation type="submission" date="2023-04" db="EMBL/GenBank/DDBJ databases">
        <title>Draft Genome sequencing of Naganishia species isolated from polar environments using Oxford Nanopore Technology.</title>
        <authorList>
            <person name="Leo P."/>
            <person name="Venkateswaran K."/>
        </authorList>
    </citation>
    <scope>NUCLEOTIDE SEQUENCE</scope>
    <source>
        <strain evidence="1">MNA-CCFEE 5423</strain>
    </source>
</reference>
<evidence type="ECO:0000313" key="1">
    <source>
        <dbReference type="EMBL" id="KAJ9101206.1"/>
    </source>
</evidence>
<gene>
    <name evidence="1" type="ORF">QFC21_003425</name>
</gene>
<evidence type="ECO:0000313" key="2">
    <source>
        <dbReference type="Proteomes" id="UP001227268"/>
    </source>
</evidence>
<keyword evidence="2" id="KW-1185">Reference proteome</keyword>
<organism evidence="1 2">
    <name type="scientific">Naganishia friedmannii</name>
    <dbReference type="NCBI Taxonomy" id="89922"/>
    <lineage>
        <taxon>Eukaryota</taxon>
        <taxon>Fungi</taxon>
        <taxon>Dikarya</taxon>
        <taxon>Basidiomycota</taxon>
        <taxon>Agaricomycotina</taxon>
        <taxon>Tremellomycetes</taxon>
        <taxon>Filobasidiales</taxon>
        <taxon>Filobasidiaceae</taxon>
        <taxon>Naganishia</taxon>
    </lineage>
</organism>
<protein>
    <submittedName>
        <fullName evidence="1">Uncharacterized protein</fullName>
    </submittedName>
</protein>
<comment type="caution">
    <text evidence="1">The sequence shown here is derived from an EMBL/GenBank/DDBJ whole genome shotgun (WGS) entry which is preliminary data.</text>
</comment>
<accession>A0ACC2VR30</accession>
<sequence length="196" mass="21849">MQKRFIQNRTVAVELKQAIRGLGNTGEIVQVNPGRMRRLLYPSGQAIYLPWKRRSEVTKALESRRVPGTSTSTTSASKTPSQAPVTRLPLSYITTSLASVPDTITITERTSENSSTLFGSVSLSDIERTLEELDVPVHELELRWSAKDLEGGKVQTGGRVKETGDYTVEIWFKGNTESKVLNSRRVQIRAVEEESQ</sequence>
<name>A0ACC2VR30_9TREE</name>
<dbReference type="EMBL" id="JASBWT010000010">
    <property type="protein sequence ID" value="KAJ9101206.1"/>
    <property type="molecule type" value="Genomic_DNA"/>
</dbReference>
<proteinExistence type="predicted"/>